<dbReference type="InterPro" id="IPR037523">
    <property type="entry name" value="VOC_core"/>
</dbReference>
<dbReference type="InterPro" id="IPR004360">
    <property type="entry name" value="Glyas_Fos-R_dOase_dom"/>
</dbReference>
<comment type="caution">
    <text evidence="2">The sequence shown here is derived from an EMBL/GenBank/DDBJ whole genome shotgun (WGS) entry which is preliminary data.</text>
</comment>
<dbReference type="CDD" id="cd06587">
    <property type="entry name" value="VOC"/>
    <property type="match status" value="1"/>
</dbReference>
<gene>
    <name evidence="2" type="ORF">KHA94_17415</name>
</gene>
<dbReference type="SUPFAM" id="SSF54593">
    <property type="entry name" value="Glyoxalase/Bleomycin resistance protein/Dihydroxybiphenyl dioxygenase"/>
    <property type="match status" value="1"/>
</dbReference>
<evidence type="ECO:0000313" key="2">
    <source>
        <dbReference type="EMBL" id="MBS4191949.1"/>
    </source>
</evidence>
<sequence length="139" mass="16054">MREKLIRVGTIYIPVVDVDSSAQWYTEKLGAELSYKDQEKAILNFANQSFFLVKSKEDQSSNFIDSKGNERFSMTFEVNGMAALEEIHKDFINRGIKVGEIEDRGHSGRNFVFSDLDGNKFDVWSELSPIFKEKFFNSY</sequence>
<dbReference type="InterPro" id="IPR029068">
    <property type="entry name" value="Glyas_Bleomycin-R_OHBP_Dase"/>
</dbReference>
<reference evidence="2 3" key="1">
    <citation type="submission" date="2021-05" db="EMBL/GenBank/DDBJ databases">
        <title>Novel Bacillus species.</title>
        <authorList>
            <person name="Liu G."/>
        </authorList>
    </citation>
    <scope>NUCLEOTIDE SEQUENCE [LARGE SCALE GENOMIC DNA]</scope>
    <source>
        <strain evidence="2 3">FJAT-49705</strain>
    </source>
</reference>
<evidence type="ECO:0000313" key="3">
    <source>
        <dbReference type="Proteomes" id="UP000681027"/>
    </source>
</evidence>
<dbReference type="RefSeq" id="WP_213103410.1">
    <property type="nucleotide sequence ID" value="NZ_JAGYPM010000004.1"/>
</dbReference>
<dbReference type="Pfam" id="PF00903">
    <property type="entry name" value="Glyoxalase"/>
    <property type="match status" value="1"/>
</dbReference>
<name>A0ABS5NVU0_9BACI</name>
<dbReference type="EMBL" id="JAGYPM010000004">
    <property type="protein sequence ID" value="MBS4191949.1"/>
    <property type="molecule type" value="Genomic_DNA"/>
</dbReference>
<keyword evidence="3" id="KW-1185">Reference proteome</keyword>
<feature type="domain" description="VOC" evidence="1">
    <location>
        <begin position="7"/>
        <end position="126"/>
    </location>
</feature>
<evidence type="ECO:0000259" key="1">
    <source>
        <dbReference type="PROSITE" id="PS51819"/>
    </source>
</evidence>
<accession>A0ABS5NVU0</accession>
<proteinExistence type="predicted"/>
<protein>
    <submittedName>
        <fullName evidence="2">VOC family protein</fullName>
    </submittedName>
</protein>
<dbReference type="Proteomes" id="UP000681027">
    <property type="component" value="Unassembled WGS sequence"/>
</dbReference>
<dbReference type="Gene3D" id="3.10.180.10">
    <property type="entry name" value="2,3-Dihydroxybiphenyl 1,2-Dioxygenase, domain 1"/>
    <property type="match status" value="1"/>
</dbReference>
<dbReference type="PROSITE" id="PS51819">
    <property type="entry name" value="VOC"/>
    <property type="match status" value="1"/>
</dbReference>
<organism evidence="2 3">
    <name type="scientific">Cytobacillus citreus</name>
    <dbReference type="NCBI Taxonomy" id="2833586"/>
    <lineage>
        <taxon>Bacteria</taxon>
        <taxon>Bacillati</taxon>
        <taxon>Bacillota</taxon>
        <taxon>Bacilli</taxon>
        <taxon>Bacillales</taxon>
        <taxon>Bacillaceae</taxon>
        <taxon>Cytobacillus</taxon>
    </lineage>
</organism>